<feature type="compositionally biased region" description="Polar residues" evidence="1">
    <location>
        <begin position="424"/>
        <end position="434"/>
    </location>
</feature>
<dbReference type="PROSITE" id="PS50181">
    <property type="entry name" value="FBOX"/>
    <property type="match status" value="1"/>
</dbReference>
<keyword evidence="4" id="KW-1185">Reference proteome</keyword>
<dbReference type="InterPro" id="IPR036047">
    <property type="entry name" value="F-box-like_dom_sf"/>
</dbReference>
<organism evidence="3 4">
    <name type="scientific">Panicum virgatum</name>
    <name type="common">Blackwell switchgrass</name>
    <dbReference type="NCBI Taxonomy" id="38727"/>
    <lineage>
        <taxon>Eukaryota</taxon>
        <taxon>Viridiplantae</taxon>
        <taxon>Streptophyta</taxon>
        <taxon>Embryophyta</taxon>
        <taxon>Tracheophyta</taxon>
        <taxon>Spermatophyta</taxon>
        <taxon>Magnoliopsida</taxon>
        <taxon>Liliopsida</taxon>
        <taxon>Poales</taxon>
        <taxon>Poaceae</taxon>
        <taxon>PACMAD clade</taxon>
        <taxon>Panicoideae</taxon>
        <taxon>Panicodae</taxon>
        <taxon>Paniceae</taxon>
        <taxon>Panicinae</taxon>
        <taxon>Panicum</taxon>
        <taxon>Panicum sect. Hiantes</taxon>
    </lineage>
</organism>
<dbReference type="PANTHER" id="PTHR31639">
    <property type="entry name" value="F-BOX PROTEIN-LIKE"/>
    <property type="match status" value="1"/>
</dbReference>
<evidence type="ECO:0000313" key="3">
    <source>
        <dbReference type="EMBL" id="KAG2579226.1"/>
    </source>
</evidence>
<protein>
    <recommendedName>
        <fullName evidence="2">F-box domain-containing protein</fullName>
    </recommendedName>
</protein>
<dbReference type="SUPFAM" id="SSF52047">
    <property type="entry name" value="RNI-like"/>
    <property type="match status" value="1"/>
</dbReference>
<dbReference type="Gene3D" id="3.80.10.10">
    <property type="entry name" value="Ribonuclease Inhibitor"/>
    <property type="match status" value="1"/>
</dbReference>
<dbReference type="InterPro" id="IPR055411">
    <property type="entry name" value="LRR_FXL15/At3g58940/PEG3-like"/>
</dbReference>
<dbReference type="Proteomes" id="UP000823388">
    <property type="component" value="Chromosome 6N"/>
</dbReference>
<accession>A0A8T0R1N5</accession>
<evidence type="ECO:0000313" key="4">
    <source>
        <dbReference type="Proteomes" id="UP000823388"/>
    </source>
</evidence>
<feature type="domain" description="F-box" evidence="2">
    <location>
        <begin position="26"/>
        <end position="60"/>
    </location>
</feature>
<dbReference type="InterPro" id="IPR032675">
    <property type="entry name" value="LRR_dom_sf"/>
</dbReference>
<dbReference type="OrthoDB" id="682954at2759"/>
<feature type="region of interest" description="Disordered" evidence="1">
    <location>
        <begin position="424"/>
        <end position="512"/>
    </location>
</feature>
<proteinExistence type="predicted"/>
<dbReference type="PANTHER" id="PTHR31639:SF316">
    <property type="entry name" value="OS08G0460800 PROTEIN"/>
    <property type="match status" value="1"/>
</dbReference>
<evidence type="ECO:0000256" key="1">
    <source>
        <dbReference type="SAM" id="MobiDB-lite"/>
    </source>
</evidence>
<feature type="compositionally biased region" description="Basic and acidic residues" evidence="1">
    <location>
        <begin position="527"/>
        <end position="537"/>
    </location>
</feature>
<feature type="region of interest" description="Disordered" evidence="1">
    <location>
        <begin position="527"/>
        <end position="573"/>
    </location>
</feature>
<feature type="compositionally biased region" description="Basic and acidic residues" evidence="1">
    <location>
        <begin position="444"/>
        <end position="469"/>
    </location>
</feature>
<dbReference type="InterPro" id="IPR001810">
    <property type="entry name" value="F-box_dom"/>
</dbReference>
<comment type="caution">
    <text evidence="3">The sequence shown here is derived from an EMBL/GenBank/DDBJ whole genome shotgun (WGS) entry which is preliminary data.</text>
</comment>
<dbReference type="EMBL" id="CM029048">
    <property type="protein sequence ID" value="KAG2579226.1"/>
    <property type="molecule type" value="Genomic_DNA"/>
</dbReference>
<name>A0A8T0R1N5_PANVG</name>
<dbReference type="AlphaFoldDB" id="A0A8T0R1N5"/>
<dbReference type="Pfam" id="PF00646">
    <property type="entry name" value="F-box"/>
    <property type="match status" value="1"/>
</dbReference>
<gene>
    <name evidence="3" type="ORF">PVAP13_6NG245800</name>
</gene>
<dbReference type="Pfam" id="PF24758">
    <property type="entry name" value="LRR_At5g56370"/>
    <property type="match status" value="1"/>
</dbReference>
<evidence type="ECO:0000259" key="2">
    <source>
        <dbReference type="PROSITE" id="PS50181"/>
    </source>
</evidence>
<sequence>MADSPPRRKPRLEAGAEGEAATGVAPDLLTPLPLEVLDKILSRLHIYDVVRTSVLSRAWRRRWETLPTVNLFGGPPVDADEVDALLLRRTAPLRTFRLVGNRSWYVDALNDWLLYLSRNGVETLLLWFPPVGFRLHSSLFSCRELTSLSLFSCRLPPTPAGFAGFPSLNRLQFDKVSIPEHGGKQLAGLIARSLSIEKVELKGVELIGDDPEAEDEWVIQAPSLRELTIASPFPYGGRVEELPRLQKGVLVGCNYAKFLMGMSHITELEFAGFDWWAEVDVLDRLPFLFENLRSLLITVDFTEMFAILSFFCLLRSAPILEELVYGWSTGSQVVNADDKFLNAQCVDGMFGKLHVVRMNNILCFSNEMHFVEFILYKARVLQVLSVRLGPDALCSNEAVFIAIKEYPKASPDVQVIFLGSESTNTGPINTSTENAEVGEVQTTGREHDSVDTPPEHAEVEETSIEDGKRGSISTSTENAEMEETRTEDGKSGTISTSPENDEAEETQTTGSGCASIKMCTENAKVDKIQTTDSKHESINMSTENADVEEKQVADSGLVNGAHPRRRQRLDWSL</sequence>
<reference evidence="3" key="1">
    <citation type="submission" date="2020-05" db="EMBL/GenBank/DDBJ databases">
        <title>WGS assembly of Panicum virgatum.</title>
        <authorList>
            <person name="Lovell J.T."/>
            <person name="Jenkins J."/>
            <person name="Shu S."/>
            <person name="Juenger T.E."/>
            <person name="Schmutz J."/>
        </authorList>
    </citation>
    <scope>NUCLEOTIDE SEQUENCE</scope>
    <source>
        <strain evidence="3">AP13</strain>
    </source>
</reference>
<dbReference type="SUPFAM" id="SSF81383">
    <property type="entry name" value="F-box domain"/>
    <property type="match status" value="1"/>
</dbReference>